<dbReference type="EMBL" id="JBIUYY010000005">
    <property type="protein sequence ID" value="MFJ2822395.1"/>
    <property type="molecule type" value="Genomic_DNA"/>
</dbReference>
<reference evidence="2 3" key="1">
    <citation type="submission" date="2024-10" db="EMBL/GenBank/DDBJ databases">
        <title>The Natural Products Discovery Center: Release of the First 8490 Sequenced Strains for Exploring Actinobacteria Biosynthetic Diversity.</title>
        <authorList>
            <person name="Kalkreuter E."/>
            <person name="Kautsar S.A."/>
            <person name="Yang D."/>
            <person name="Bader C.D."/>
            <person name="Teijaro C.N."/>
            <person name="Fluegel L."/>
            <person name="Davis C.M."/>
            <person name="Simpson J.R."/>
            <person name="Lauterbach L."/>
            <person name="Steele A.D."/>
            <person name="Gui C."/>
            <person name="Meng S."/>
            <person name="Li G."/>
            <person name="Viehrig K."/>
            <person name="Ye F."/>
            <person name="Su P."/>
            <person name="Kiefer A.F."/>
            <person name="Nichols A."/>
            <person name="Cepeda A.J."/>
            <person name="Yan W."/>
            <person name="Fan B."/>
            <person name="Jiang Y."/>
            <person name="Adhikari A."/>
            <person name="Zheng C.-J."/>
            <person name="Schuster L."/>
            <person name="Cowan T.M."/>
            <person name="Smanski M.J."/>
            <person name="Chevrette M.G."/>
            <person name="De Carvalho L.P.S."/>
            <person name="Shen B."/>
        </authorList>
    </citation>
    <scope>NUCLEOTIDE SEQUENCE [LARGE SCALE GENOMIC DNA]</scope>
    <source>
        <strain evidence="2 3">NPDC087220</strain>
    </source>
</reference>
<feature type="region of interest" description="Disordered" evidence="1">
    <location>
        <begin position="1"/>
        <end position="62"/>
    </location>
</feature>
<gene>
    <name evidence="2" type="ORF">ACIO7M_14925</name>
</gene>
<sequence>MGVTGESGGRVRQLREKAQELQQAAERSGDPEERRRLQDKARRLREQSEQESRIDDRGMDPM</sequence>
<evidence type="ECO:0000313" key="3">
    <source>
        <dbReference type="Proteomes" id="UP001617351"/>
    </source>
</evidence>
<accession>A0ABW8EGN4</accession>
<dbReference type="Pfam" id="PF19908">
    <property type="entry name" value="DUF6381"/>
    <property type="match status" value="1"/>
</dbReference>
<evidence type="ECO:0000313" key="2">
    <source>
        <dbReference type="EMBL" id="MFJ2822395.1"/>
    </source>
</evidence>
<protein>
    <submittedName>
        <fullName evidence="2">DUF6381 family protein</fullName>
    </submittedName>
</protein>
<proteinExistence type="predicted"/>
<dbReference type="InterPro" id="IPR045961">
    <property type="entry name" value="DUF6381"/>
</dbReference>
<keyword evidence="3" id="KW-1185">Reference proteome</keyword>
<name>A0ABW8EGN4_STRT5</name>
<organism evidence="2 3">
    <name type="scientific">Streptomyces toxytricini</name>
    <name type="common">Actinomyces toxytricini</name>
    <dbReference type="NCBI Taxonomy" id="67369"/>
    <lineage>
        <taxon>Bacteria</taxon>
        <taxon>Bacillati</taxon>
        <taxon>Actinomycetota</taxon>
        <taxon>Actinomycetes</taxon>
        <taxon>Kitasatosporales</taxon>
        <taxon>Streptomycetaceae</taxon>
        <taxon>Streptomyces</taxon>
    </lineage>
</organism>
<comment type="caution">
    <text evidence="2">The sequence shown here is derived from an EMBL/GenBank/DDBJ whole genome shotgun (WGS) entry which is preliminary data.</text>
</comment>
<feature type="compositionally biased region" description="Basic and acidic residues" evidence="1">
    <location>
        <begin position="27"/>
        <end position="62"/>
    </location>
</feature>
<dbReference type="RefSeq" id="WP_402380901.1">
    <property type="nucleotide sequence ID" value="NZ_JBIUYY010000005.1"/>
</dbReference>
<dbReference type="Proteomes" id="UP001617351">
    <property type="component" value="Unassembled WGS sequence"/>
</dbReference>
<evidence type="ECO:0000256" key="1">
    <source>
        <dbReference type="SAM" id="MobiDB-lite"/>
    </source>
</evidence>